<dbReference type="HOGENOM" id="CLU_3392772_0_0_1"/>
<keyword evidence="2" id="KW-1185">Reference proteome</keyword>
<evidence type="ECO:0000313" key="1">
    <source>
        <dbReference type="EnsemblMetazoa" id="tetur01g09120.1"/>
    </source>
</evidence>
<dbReference type="AlphaFoldDB" id="T1JS37"/>
<dbReference type="Proteomes" id="UP000015104">
    <property type="component" value="Unassembled WGS sequence"/>
</dbReference>
<dbReference type="EMBL" id="CAEY01000458">
    <property type="status" value="NOT_ANNOTATED_CDS"/>
    <property type="molecule type" value="Genomic_DNA"/>
</dbReference>
<reference evidence="2" key="1">
    <citation type="submission" date="2011-08" db="EMBL/GenBank/DDBJ databases">
        <authorList>
            <person name="Rombauts S."/>
        </authorList>
    </citation>
    <scope>NUCLEOTIDE SEQUENCE</scope>
    <source>
        <strain evidence="2">London</strain>
    </source>
</reference>
<proteinExistence type="predicted"/>
<sequence length="32" mass="3964">MLLELIWLTMDEISNPGYNRKCVLIRRYKCYK</sequence>
<dbReference type="EnsemblMetazoa" id="tetur01g09120.1">
    <property type="protein sequence ID" value="tetur01g09120.1"/>
    <property type="gene ID" value="tetur01g09120"/>
</dbReference>
<accession>T1JS37</accession>
<name>T1JS37_TETUR</name>
<protein>
    <submittedName>
        <fullName evidence="1">Uncharacterized protein</fullName>
    </submittedName>
</protein>
<organism evidence="1 2">
    <name type="scientific">Tetranychus urticae</name>
    <name type="common">Two-spotted spider mite</name>
    <dbReference type="NCBI Taxonomy" id="32264"/>
    <lineage>
        <taxon>Eukaryota</taxon>
        <taxon>Metazoa</taxon>
        <taxon>Ecdysozoa</taxon>
        <taxon>Arthropoda</taxon>
        <taxon>Chelicerata</taxon>
        <taxon>Arachnida</taxon>
        <taxon>Acari</taxon>
        <taxon>Acariformes</taxon>
        <taxon>Trombidiformes</taxon>
        <taxon>Prostigmata</taxon>
        <taxon>Eleutherengona</taxon>
        <taxon>Raphignathae</taxon>
        <taxon>Tetranychoidea</taxon>
        <taxon>Tetranychidae</taxon>
        <taxon>Tetranychus</taxon>
    </lineage>
</organism>
<evidence type="ECO:0000313" key="2">
    <source>
        <dbReference type="Proteomes" id="UP000015104"/>
    </source>
</evidence>
<reference evidence="1" key="2">
    <citation type="submission" date="2015-06" db="UniProtKB">
        <authorList>
            <consortium name="EnsemblMetazoa"/>
        </authorList>
    </citation>
    <scope>IDENTIFICATION</scope>
</reference>